<keyword evidence="9" id="KW-0472">Membrane</keyword>
<keyword evidence="7" id="KW-0653">Protein transport</keyword>
<evidence type="ECO:0000256" key="2">
    <source>
        <dbReference type="ARBA" id="ARBA00006555"/>
    </source>
</evidence>
<evidence type="ECO:0000256" key="10">
    <source>
        <dbReference type="SAM" id="SignalP"/>
    </source>
</evidence>
<evidence type="ECO:0000256" key="8">
    <source>
        <dbReference type="ARBA" id="ARBA00022989"/>
    </source>
</evidence>
<protein>
    <submittedName>
        <fullName evidence="12">Energy transducer TonB</fullName>
    </submittedName>
</protein>
<accession>A0ABW9J605</accession>
<feature type="chain" id="PRO_5046993016" evidence="10">
    <location>
        <begin position="21"/>
        <end position="136"/>
    </location>
</feature>
<evidence type="ECO:0000256" key="9">
    <source>
        <dbReference type="ARBA" id="ARBA00023136"/>
    </source>
</evidence>
<dbReference type="NCBIfam" id="TIGR01352">
    <property type="entry name" value="tonB_Cterm"/>
    <property type="match status" value="1"/>
</dbReference>
<dbReference type="PROSITE" id="PS52015">
    <property type="entry name" value="TONB_CTD"/>
    <property type="match status" value="1"/>
</dbReference>
<sequence>MKKITLMALIMLLGFGFSKAQTSGDEDKVYPFVSIKNPPTFPGGMNAFYKFLGDNMKYPEQAKKDKTQGTVFVSFVVEKDGSINDIKIDRSLSTATDQEAKRVLALSPKWIAGTLEGKAIRVKYNMPIRFTDKTAK</sequence>
<evidence type="ECO:0000256" key="1">
    <source>
        <dbReference type="ARBA" id="ARBA00004383"/>
    </source>
</evidence>
<dbReference type="EMBL" id="SSHJ02000006">
    <property type="protein sequence ID" value="MFN0255946.1"/>
    <property type="molecule type" value="Genomic_DNA"/>
</dbReference>
<dbReference type="InterPro" id="IPR037682">
    <property type="entry name" value="TonB_C"/>
</dbReference>
<dbReference type="Proteomes" id="UP001517247">
    <property type="component" value="Unassembled WGS sequence"/>
</dbReference>
<keyword evidence="8" id="KW-1133">Transmembrane helix</keyword>
<keyword evidence="5" id="KW-0997">Cell inner membrane</keyword>
<evidence type="ECO:0000256" key="3">
    <source>
        <dbReference type="ARBA" id="ARBA00022448"/>
    </source>
</evidence>
<proteinExistence type="inferred from homology"/>
<gene>
    <name evidence="12" type="ORF">E6A44_010210</name>
</gene>
<dbReference type="PANTHER" id="PTHR33446">
    <property type="entry name" value="PROTEIN TONB-RELATED"/>
    <property type="match status" value="1"/>
</dbReference>
<evidence type="ECO:0000313" key="12">
    <source>
        <dbReference type="EMBL" id="MFN0255946.1"/>
    </source>
</evidence>
<evidence type="ECO:0000256" key="5">
    <source>
        <dbReference type="ARBA" id="ARBA00022519"/>
    </source>
</evidence>
<evidence type="ECO:0000256" key="7">
    <source>
        <dbReference type="ARBA" id="ARBA00022927"/>
    </source>
</evidence>
<dbReference type="RefSeq" id="WP_138723055.1">
    <property type="nucleotide sequence ID" value="NZ_SSHJ02000006.1"/>
</dbReference>
<dbReference type="PANTHER" id="PTHR33446:SF2">
    <property type="entry name" value="PROTEIN TONB"/>
    <property type="match status" value="1"/>
</dbReference>
<organism evidence="12 13">
    <name type="scientific">Pedobacter ureilyticus</name>
    <dbReference type="NCBI Taxonomy" id="1393051"/>
    <lineage>
        <taxon>Bacteria</taxon>
        <taxon>Pseudomonadati</taxon>
        <taxon>Bacteroidota</taxon>
        <taxon>Sphingobacteriia</taxon>
        <taxon>Sphingobacteriales</taxon>
        <taxon>Sphingobacteriaceae</taxon>
        <taxon>Pedobacter</taxon>
    </lineage>
</organism>
<reference evidence="12 13" key="1">
    <citation type="submission" date="2024-12" db="EMBL/GenBank/DDBJ databases">
        <authorList>
            <person name="Hu S."/>
        </authorList>
    </citation>
    <scope>NUCLEOTIDE SEQUENCE [LARGE SCALE GENOMIC DNA]</scope>
    <source>
        <strain evidence="12 13">THG-T11</strain>
    </source>
</reference>
<dbReference type="Pfam" id="PF03544">
    <property type="entry name" value="TonB_C"/>
    <property type="match status" value="1"/>
</dbReference>
<dbReference type="InterPro" id="IPR006260">
    <property type="entry name" value="TonB/TolA_C"/>
</dbReference>
<keyword evidence="6" id="KW-0812">Transmembrane</keyword>
<keyword evidence="4" id="KW-1003">Cell membrane</keyword>
<feature type="signal peptide" evidence="10">
    <location>
        <begin position="1"/>
        <end position="20"/>
    </location>
</feature>
<keyword evidence="10" id="KW-0732">Signal</keyword>
<comment type="similarity">
    <text evidence="2">Belongs to the TonB family.</text>
</comment>
<dbReference type="InterPro" id="IPR051045">
    <property type="entry name" value="TonB-dependent_transducer"/>
</dbReference>
<evidence type="ECO:0000313" key="13">
    <source>
        <dbReference type="Proteomes" id="UP001517247"/>
    </source>
</evidence>
<name>A0ABW9J605_9SPHI</name>
<evidence type="ECO:0000256" key="6">
    <source>
        <dbReference type="ARBA" id="ARBA00022692"/>
    </source>
</evidence>
<dbReference type="Gene3D" id="3.30.1150.10">
    <property type="match status" value="1"/>
</dbReference>
<feature type="domain" description="TonB C-terminal" evidence="11">
    <location>
        <begin position="43"/>
        <end position="136"/>
    </location>
</feature>
<comment type="subcellular location">
    <subcellularLocation>
        <location evidence="1">Cell inner membrane</location>
        <topology evidence="1">Single-pass membrane protein</topology>
        <orientation evidence="1">Periplasmic side</orientation>
    </subcellularLocation>
</comment>
<keyword evidence="3" id="KW-0813">Transport</keyword>
<evidence type="ECO:0000256" key="4">
    <source>
        <dbReference type="ARBA" id="ARBA00022475"/>
    </source>
</evidence>
<keyword evidence="13" id="KW-1185">Reference proteome</keyword>
<dbReference type="SUPFAM" id="SSF74653">
    <property type="entry name" value="TolA/TonB C-terminal domain"/>
    <property type="match status" value="1"/>
</dbReference>
<comment type="caution">
    <text evidence="12">The sequence shown here is derived from an EMBL/GenBank/DDBJ whole genome shotgun (WGS) entry which is preliminary data.</text>
</comment>
<evidence type="ECO:0000259" key="11">
    <source>
        <dbReference type="PROSITE" id="PS52015"/>
    </source>
</evidence>